<dbReference type="EMBL" id="CAEZYQ010000058">
    <property type="protein sequence ID" value="CAB4774450.1"/>
    <property type="molecule type" value="Genomic_DNA"/>
</dbReference>
<name>A0A6J6VQV4_9ZZZZ</name>
<protein>
    <submittedName>
        <fullName evidence="2">Unannotated protein</fullName>
    </submittedName>
</protein>
<sequence length="202" mass="20448">MIGVVPAGLLLAAGAGSRMGRPKALVHDERGSWLQRAVAVLREGGCDPVVVVLGAAPEAADLLPPGVRAVLAEDWAEGMGASLRAGLAALDALDAASVEQVVVTLVDLPDLVPAVVARVVAAAETGRGEALARASYDGEPGHPVLIGRDHWAGVRDVARGDRGARDLLSAGDVLLVECCDLAGGEDVDSLPGSPGHQRDADA</sequence>
<dbReference type="GO" id="GO:0016779">
    <property type="term" value="F:nucleotidyltransferase activity"/>
    <property type="evidence" value="ECO:0007669"/>
    <property type="project" value="UniProtKB-ARBA"/>
</dbReference>
<dbReference type="InterPro" id="IPR025877">
    <property type="entry name" value="MobA-like_NTP_Trfase"/>
</dbReference>
<dbReference type="InterPro" id="IPR029044">
    <property type="entry name" value="Nucleotide-diphossugar_trans"/>
</dbReference>
<dbReference type="Gene3D" id="3.90.550.10">
    <property type="entry name" value="Spore Coat Polysaccharide Biosynthesis Protein SpsA, Chain A"/>
    <property type="match status" value="1"/>
</dbReference>
<reference evidence="2" key="1">
    <citation type="submission" date="2020-05" db="EMBL/GenBank/DDBJ databases">
        <authorList>
            <person name="Chiriac C."/>
            <person name="Salcher M."/>
            <person name="Ghai R."/>
            <person name="Kavagutti S V."/>
        </authorList>
    </citation>
    <scope>NUCLEOTIDE SEQUENCE</scope>
</reference>
<dbReference type="AlphaFoldDB" id="A0A6J6VQV4"/>
<evidence type="ECO:0000313" key="2">
    <source>
        <dbReference type="EMBL" id="CAB4774450.1"/>
    </source>
</evidence>
<organism evidence="2">
    <name type="scientific">freshwater metagenome</name>
    <dbReference type="NCBI Taxonomy" id="449393"/>
    <lineage>
        <taxon>unclassified sequences</taxon>
        <taxon>metagenomes</taxon>
        <taxon>ecological metagenomes</taxon>
    </lineage>
</organism>
<evidence type="ECO:0000259" key="1">
    <source>
        <dbReference type="Pfam" id="PF12804"/>
    </source>
</evidence>
<feature type="domain" description="MobA-like NTP transferase" evidence="1">
    <location>
        <begin position="8"/>
        <end position="170"/>
    </location>
</feature>
<dbReference type="Pfam" id="PF12804">
    <property type="entry name" value="NTP_transf_3"/>
    <property type="match status" value="1"/>
</dbReference>
<dbReference type="SUPFAM" id="SSF53448">
    <property type="entry name" value="Nucleotide-diphospho-sugar transferases"/>
    <property type="match status" value="1"/>
</dbReference>
<dbReference type="PANTHER" id="PTHR43777:SF1">
    <property type="entry name" value="MOLYBDENUM COFACTOR CYTIDYLYLTRANSFERASE"/>
    <property type="match status" value="1"/>
</dbReference>
<gene>
    <name evidence="2" type="ORF">UFOPK2761_03586</name>
</gene>
<proteinExistence type="predicted"/>
<dbReference type="PANTHER" id="PTHR43777">
    <property type="entry name" value="MOLYBDENUM COFACTOR CYTIDYLYLTRANSFERASE"/>
    <property type="match status" value="1"/>
</dbReference>
<accession>A0A6J6VQV4</accession>